<dbReference type="EMBL" id="BNCJ01000002">
    <property type="protein sequence ID" value="GHF39917.1"/>
    <property type="molecule type" value="Genomic_DNA"/>
</dbReference>
<protein>
    <submittedName>
        <fullName evidence="1">Sulfotransferase family protein</fullName>
    </submittedName>
</protein>
<reference evidence="1" key="1">
    <citation type="journal article" date="2014" name="Int. J. Syst. Evol. Microbiol.">
        <title>Complete genome sequence of Corynebacterium casei LMG S-19264T (=DSM 44701T), isolated from a smear-ripened cheese.</title>
        <authorList>
            <consortium name="US DOE Joint Genome Institute (JGI-PGF)"/>
            <person name="Walter F."/>
            <person name="Albersmeier A."/>
            <person name="Kalinowski J."/>
            <person name="Ruckert C."/>
        </authorList>
    </citation>
    <scope>NUCLEOTIDE SEQUENCE</scope>
    <source>
        <strain evidence="1">KCTC 42650</strain>
    </source>
</reference>
<dbReference type="InterPro" id="IPR027417">
    <property type="entry name" value="P-loop_NTPase"/>
</dbReference>
<proteinExistence type="predicted"/>
<accession>A0A8J3GVM6</accession>
<dbReference type="InterPro" id="IPR040632">
    <property type="entry name" value="Sulfotransfer_4"/>
</dbReference>
<dbReference type="PANTHER" id="PTHR36978">
    <property type="entry name" value="P-LOOP CONTAINING NUCLEOTIDE TRIPHOSPHATE HYDROLASE"/>
    <property type="match status" value="1"/>
</dbReference>
<dbReference type="RefSeq" id="WP_189678889.1">
    <property type="nucleotide sequence ID" value="NZ_BNCJ01000002.1"/>
</dbReference>
<evidence type="ECO:0000313" key="2">
    <source>
        <dbReference type="Proteomes" id="UP000626220"/>
    </source>
</evidence>
<reference evidence="1" key="2">
    <citation type="submission" date="2020-09" db="EMBL/GenBank/DDBJ databases">
        <authorList>
            <person name="Sun Q."/>
            <person name="Kim S."/>
        </authorList>
    </citation>
    <scope>NUCLEOTIDE SEQUENCE</scope>
    <source>
        <strain evidence="1">KCTC 42650</strain>
    </source>
</reference>
<dbReference type="AlphaFoldDB" id="A0A8J3GVM6"/>
<dbReference type="SUPFAM" id="SSF52540">
    <property type="entry name" value="P-loop containing nucleoside triphosphate hydrolases"/>
    <property type="match status" value="1"/>
</dbReference>
<sequence length="206" mass="22821">MTLAIIGAGWGRTATNSLKLALERLGYGTCHHMWEVAHDQDRLVPLWSAALDGRPDWPALFEGNRSAVDWPVAGFWRELAAAYPEAKFILTTRSPESWCASISETILQVIGDPEAVPEVARPVSRMARRAVIRSLGEDWSPETLIAKFKAHEAEVKASLPPERLLVFSPLEGWGPLCAFLGASVPEEPFPKSNHRDEFFANMDSIT</sequence>
<dbReference type="PANTHER" id="PTHR36978:SF4">
    <property type="entry name" value="P-LOOP CONTAINING NUCLEOSIDE TRIPHOSPHATE HYDROLASE PROTEIN"/>
    <property type="match status" value="1"/>
</dbReference>
<dbReference type="Gene3D" id="3.40.50.300">
    <property type="entry name" value="P-loop containing nucleotide triphosphate hydrolases"/>
    <property type="match status" value="1"/>
</dbReference>
<name>A0A8J3GVM6_9RHOB</name>
<comment type="caution">
    <text evidence="1">The sequence shown here is derived from an EMBL/GenBank/DDBJ whole genome shotgun (WGS) entry which is preliminary data.</text>
</comment>
<gene>
    <name evidence="1" type="ORF">GCM10017056_09340</name>
</gene>
<keyword evidence="2" id="KW-1185">Reference proteome</keyword>
<organism evidence="1 2">
    <name type="scientific">Seohaeicola zhoushanensis</name>
    <dbReference type="NCBI Taxonomy" id="1569283"/>
    <lineage>
        <taxon>Bacteria</taxon>
        <taxon>Pseudomonadati</taxon>
        <taxon>Pseudomonadota</taxon>
        <taxon>Alphaproteobacteria</taxon>
        <taxon>Rhodobacterales</taxon>
        <taxon>Roseobacteraceae</taxon>
        <taxon>Seohaeicola</taxon>
    </lineage>
</organism>
<dbReference type="Proteomes" id="UP000626220">
    <property type="component" value="Unassembled WGS sequence"/>
</dbReference>
<dbReference type="Pfam" id="PF17784">
    <property type="entry name" value="Sulfotransfer_4"/>
    <property type="match status" value="1"/>
</dbReference>
<evidence type="ECO:0000313" key="1">
    <source>
        <dbReference type="EMBL" id="GHF39917.1"/>
    </source>
</evidence>